<gene>
    <name evidence="1" type="ORF">OJAV_G00019530</name>
</gene>
<evidence type="ECO:0000313" key="2">
    <source>
        <dbReference type="Proteomes" id="UP000283210"/>
    </source>
</evidence>
<dbReference type="EMBL" id="CM012439">
    <property type="protein sequence ID" value="RVE74168.1"/>
    <property type="molecule type" value="Genomic_DNA"/>
</dbReference>
<dbReference type="AlphaFoldDB" id="A0A3S2MTT7"/>
<sequence length="72" mass="8114">MRDFLSEARAFKCMHGRVKDIAWNPRCNLEKSSFGASVPPFSVWAPRISRSIRRRAGLPGVSPVFILNKTPV</sequence>
<reference evidence="1 2" key="1">
    <citation type="submission" date="2018-11" db="EMBL/GenBank/DDBJ databases">
        <authorList>
            <person name="Lopez-Roques C."/>
            <person name="Donnadieu C."/>
            <person name="Bouchez O."/>
            <person name="Klopp C."/>
            <person name="Cabau C."/>
            <person name="Zahm M."/>
        </authorList>
    </citation>
    <scope>NUCLEOTIDE SEQUENCE [LARGE SCALE GENOMIC DNA]</scope>
    <source>
        <strain evidence="1">RS831</strain>
        <tissue evidence="1">Whole body</tissue>
    </source>
</reference>
<keyword evidence="2" id="KW-1185">Reference proteome</keyword>
<proteinExistence type="predicted"/>
<name>A0A3S2MTT7_ORYJA</name>
<reference evidence="1 2" key="2">
    <citation type="submission" date="2019-01" db="EMBL/GenBank/DDBJ databases">
        <title>A chromosome length genome reference of the Java medaka (oryzias javanicus).</title>
        <authorList>
            <person name="Herpin A."/>
            <person name="Takehana Y."/>
            <person name="Naruse K."/>
            <person name="Ansai S."/>
            <person name="Kawaguchi M."/>
        </authorList>
    </citation>
    <scope>NUCLEOTIDE SEQUENCE [LARGE SCALE GENOMIC DNA]</scope>
    <source>
        <strain evidence="1">RS831</strain>
        <tissue evidence="1">Whole body</tissue>
    </source>
</reference>
<protein>
    <submittedName>
        <fullName evidence="1">Uncharacterized protein</fullName>
    </submittedName>
</protein>
<dbReference type="Proteomes" id="UP000283210">
    <property type="component" value="Chromosome 3"/>
</dbReference>
<organism evidence="1 2">
    <name type="scientific">Oryzias javanicus</name>
    <name type="common">Javanese ricefish</name>
    <name type="synonym">Aplocheilus javanicus</name>
    <dbReference type="NCBI Taxonomy" id="123683"/>
    <lineage>
        <taxon>Eukaryota</taxon>
        <taxon>Metazoa</taxon>
        <taxon>Chordata</taxon>
        <taxon>Craniata</taxon>
        <taxon>Vertebrata</taxon>
        <taxon>Euteleostomi</taxon>
        <taxon>Actinopterygii</taxon>
        <taxon>Neopterygii</taxon>
        <taxon>Teleostei</taxon>
        <taxon>Neoteleostei</taxon>
        <taxon>Acanthomorphata</taxon>
        <taxon>Ovalentaria</taxon>
        <taxon>Atherinomorphae</taxon>
        <taxon>Beloniformes</taxon>
        <taxon>Adrianichthyidae</taxon>
        <taxon>Oryziinae</taxon>
        <taxon>Oryzias</taxon>
    </lineage>
</organism>
<evidence type="ECO:0000313" key="1">
    <source>
        <dbReference type="EMBL" id="RVE74168.1"/>
    </source>
</evidence>
<accession>A0A3S2MTT7</accession>